<evidence type="ECO:0000256" key="2">
    <source>
        <dbReference type="ARBA" id="ARBA00022980"/>
    </source>
</evidence>
<feature type="domain" description="S1 motif" evidence="4">
    <location>
        <begin position="129"/>
        <end position="196"/>
    </location>
</feature>
<dbReference type="OrthoDB" id="9810507at2"/>
<dbReference type="AlphaFoldDB" id="A0A1T4W280"/>
<dbReference type="PRINTS" id="PR00681">
    <property type="entry name" value="RIBOSOMALS1"/>
</dbReference>
<dbReference type="GO" id="GO:0005737">
    <property type="term" value="C:cytoplasm"/>
    <property type="evidence" value="ECO:0007669"/>
    <property type="project" value="UniProtKB-ARBA"/>
</dbReference>
<dbReference type="Proteomes" id="UP000190814">
    <property type="component" value="Unassembled WGS sequence"/>
</dbReference>
<dbReference type="CDD" id="cd04465">
    <property type="entry name" value="S1_RPS1_repeat_ec2_hs2"/>
    <property type="match status" value="1"/>
</dbReference>
<dbReference type="SMART" id="SM00316">
    <property type="entry name" value="S1"/>
    <property type="match status" value="2"/>
</dbReference>
<dbReference type="GO" id="GO:0006412">
    <property type="term" value="P:translation"/>
    <property type="evidence" value="ECO:0007669"/>
    <property type="project" value="TreeGrafter"/>
</dbReference>
<evidence type="ECO:0000256" key="1">
    <source>
        <dbReference type="ARBA" id="ARBA00006767"/>
    </source>
</evidence>
<accession>A0A1T4W280</accession>
<dbReference type="PROSITE" id="PS50126">
    <property type="entry name" value="S1"/>
    <property type="match status" value="2"/>
</dbReference>
<dbReference type="PANTHER" id="PTHR10724">
    <property type="entry name" value="30S RIBOSOMAL PROTEIN S1"/>
    <property type="match status" value="1"/>
</dbReference>
<name>A0A1T4W280_9FIRM</name>
<dbReference type="InterPro" id="IPR003029">
    <property type="entry name" value="S1_domain"/>
</dbReference>
<feature type="domain" description="S1 motif" evidence="4">
    <location>
        <begin position="42"/>
        <end position="108"/>
    </location>
</feature>
<dbReference type="InterPro" id="IPR012340">
    <property type="entry name" value="NA-bd_OB-fold"/>
</dbReference>
<dbReference type="STRING" id="39495.SAMN02745111_02184"/>
<dbReference type="PANTHER" id="PTHR10724:SF7">
    <property type="entry name" value="SMALL RIBOSOMAL SUBUNIT PROTEIN BS1C"/>
    <property type="match status" value="1"/>
</dbReference>
<sequence>MEETMKDYEEMLEESYSLIGDGVHDTDELLAWRKAEEMKESQENFTVTVSGIVKGGVVADFEGIRAFIPISKLSLERVEDCNPFLEKELEVRVFEANMDEDKLILSAKEILKEKQEMSKKKKMSEITEGQVFHGVVATIKDYGAFVDIGNGMSGLVHISQISHDRIKHPSVVLKEGQEVDVKVIEIKDGKISLSIKALIENSEEEVEEEDFELPETEEIGTSLGDLLKGLKIGE</sequence>
<dbReference type="FunFam" id="2.40.50.140:FF:000051">
    <property type="entry name" value="RNA-binding transcriptional accessory protein"/>
    <property type="match status" value="1"/>
</dbReference>
<dbReference type="GO" id="GO:1990904">
    <property type="term" value="C:ribonucleoprotein complex"/>
    <property type="evidence" value="ECO:0007669"/>
    <property type="project" value="UniProtKB-KW"/>
</dbReference>
<evidence type="ECO:0000256" key="3">
    <source>
        <dbReference type="ARBA" id="ARBA00023274"/>
    </source>
</evidence>
<dbReference type="SUPFAM" id="SSF50249">
    <property type="entry name" value="Nucleic acid-binding proteins"/>
    <property type="match status" value="2"/>
</dbReference>
<keyword evidence="2 5" id="KW-0689">Ribosomal protein</keyword>
<dbReference type="RefSeq" id="WP_078767010.1">
    <property type="nucleotide sequence ID" value="NZ_FUXZ01000015.1"/>
</dbReference>
<dbReference type="GO" id="GO:0003729">
    <property type="term" value="F:mRNA binding"/>
    <property type="evidence" value="ECO:0007669"/>
    <property type="project" value="TreeGrafter"/>
</dbReference>
<gene>
    <name evidence="5" type="ORF">SAMN02745111_02184</name>
</gene>
<dbReference type="EMBL" id="FUXZ01000015">
    <property type="protein sequence ID" value="SKA71249.1"/>
    <property type="molecule type" value="Genomic_DNA"/>
</dbReference>
<comment type="similarity">
    <text evidence="1">Belongs to the bacterial ribosomal protein bS1 family.</text>
</comment>
<dbReference type="GO" id="GO:0003735">
    <property type="term" value="F:structural constituent of ribosome"/>
    <property type="evidence" value="ECO:0007669"/>
    <property type="project" value="TreeGrafter"/>
</dbReference>
<protein>
    <submittedName>
        <fullName evidence="5">Small subunit ribosomal protein S1</fullName>
    </submittedName>
</protein>
<proteinExistence type="inferred from homology"/>
<dbReference type="InterPro" id="IPR050437">
    <property type="entry name" value="Ribos_protein_bS1-like"/>
</dbReference>
<evidence type="ECO:0000259" key="4">
    <source>
        <dbReference type="PROSITE" id="PS50126"/>
    </source>
</evidence>
<dbReference type="InterPro" id="IPR035104">
    <property type="entry name" value="Ribosomal_protein_S1-like"/>
</dbReference>
<evidence type="ECO:0000313" key="6">
    <source>
        <dbReference type="Proteomes" id="UP000190814"/>
    </source>
</evidence>
<keyword evidence="3" id="KW-0687">Ribonucleoprotein</keyword>
<keyword evidence="6" id="KW-1185">Reference proteome</keyword>
<evidence type="ECO:0000313" key="5">
    <source>
        <dbReference type="EMBL" id="SKA71249.1"/>
    </source>
</evidence>
<dbReference type="GO" id="GO:0005840">
    <property type="term" value="C:ribosome"/>
    <property type="evidence" value="ECO:0007669"/>
    <property type="project" value="UniProtKB-KW"/>
</dbReference>
<organism evidence="5 6">
    <name type="scientific">Eubacterium uniforme</name>
    <dbReference type="NCBI Taxonomy" id="39495"/>
    <lineage>
        <taxon>Bacteria</taxon>
        <taxon>Bacillati</taxon>
        <taxon>Bacillota</taxon>
        <taxon>Clostridia</taxon>
        <taxon>Eubacteriales</taxon>
        <taxon>Eubacteriaceae</taxon>
        <taxon>Eubacterium</taxon>
    </lineage>
</organism>
<reference evidence="5 6" key="1">
    <citation type="submission" date="2017-02" db="EMBL/GenBank/DDBJ databases">
        <authorList>
            <person name="Peterson S.W."/>
        </authorList>
    </citation>
    <scope>NUCLEOTIDE SEQUENCE [LARGE SCALE GENOMIC DNA]</scope>
    <source>
        <strain evidence="5 6">ATCC 35992</strain>
    </source>
</reference>
<dbReference type="Pfam" id="PF00575">
    <property type="entry name" value="S1"/>
    <property type="match status" value="2"/>
</dbReference>
<dbReference type="Gene3D" id="2.40.50.140">
    <property type="entry name" value="Nucleic acid-binding proteins"/>
    <property type="match status" value="2"/>
</dbReference>